<dbReference type="STRING" id="1748243.Tel_09825"/>
<comment type="cofactor">
    <cofactor evidence="1">
        <name>Mg(2+)</name>
        <dbReference type="ChEBI" id="CHEBI:18420"/>
    </cofactor>
</comment>
<evidence type="ECO:0000256" key="4">
    <source>
        <dbReference type="SAM" id="Phobius"/>
    </source>
</evidence>
<accession>A0A0S2TE46</accession>
<protein>
    <recommendedName>
        <fullName evidence="2">diguanylate cyclase</fullName>
        <ecNumber evidence="2">2.7.7.65</ecNumber>
    </recommendedName>
</protein>
<reference evidence="6" key="1">
    <citation type="submission" date="2015-10" db="EMBL/GenBank/DDBJ databases">
        <title>Description of Candidatus Tenderia electrophaga gen. nov, sp. nov., an Uncultivated Electroautotroph from a Biocathode Enrichment.</title>
        <authorList>
            <person name="Eddie B.J."/>
            <person name="Malanoski A.P."/>
            <person name="Wang Z."/>
            <person name="Hall R.J."/>
            <person name="Oh S.D."/>
            <person name="Heiner C."/>
            <person name="Lin B."/>
            <person name="Strycharz-Glaven S.M."/>
        </authorList>
    </citation>
    <scope>NUCLEOTIDE SEQUENCE [LARGE SCALE GENOMIC DNA]</scope>
    <source>
        <strain evidence="6">NRL1</strain>
    </source>
</reference>
<dbReference type="InterPro" id="IPR050469">
    <property type="entry name" value="Diguanylate_Cyclase"/>
</dbReference>
<evidence type="ECO:0000313" key="7">
    <source>
        <dbReference type="Proteomes" id="UP000055136"/>
    </source>
</evidence>
<dbReference type="InterPro" id="IPR000160">
    <property type="entry name" value="GGDEF_dom"/>
</dbReference>
<feature type="transmembrane region" description="Helical" evidence="4">
    <location>
        <begin position="12"/>
        <end position="34"/>
    </location>
</feature>
<feature type="transmembrane region" description="Helical" evidence="4">
    <location>
        <begin position="87"/>
        <end position="108"/>
    </location>
</feature>
<dbReference type="AlphaFoldDB" id="A0A0S2TE46"/>
<dbReference type="PANTHER" id="PTHR45138:SF9">
    <property type="entry name" value="DIGUANYLATE CYCLASE DGCM-RELATED"/>
    <property type="match status" value="1"/>
</dbReference>
<dbReference type="PANTHER" id="PTHR45138">
    <property type="entry name" value="REGULATORY COMPONENTS OF SENSORY TRANSDUCTION SYSTEM"/>
    <property type="match status" value="1"/>
</dbReference>
<dbReference type="PROSITE" id="PS50887">
    <property type="entry name" value="GGDEF"/>
    <property type="match status" value="1"/>
</dbReference>
<dbReference type="InterPro" id="IPR043128">
    <property type="entry name" value="Rev_trsase/Diguanyl_cyclase"/>
</dbReference>
<name>A0A0S2TE46_9GAMM</name>
<dbReference type="Pfam" id="PF00990">
    <property type="entry name" value="GGDEF"/>
    <property type="match status" value="1"/>
</dbReference>
<evidence type="ECO:0000259" key="5">
    <source>
        <dbReference type="PROSITE" id="PS50887"/>
    </source>
</evidence>
<dbReference type="NCBIfam" id="TIGR00254">
    <property type="entry name" value="GGDEF"/>
    <property type="match status" value="1"/>
</dbReference>
<dbReference type="Gene3D" id="3.30.70.270">
    <property type="match status" value="1"/>
</dbReference>
<evidence type="ECO:0000256" key="3">
    <source>
        <dbReference type="ARBA" id="ARBA00034247"/>
    </source>
</evidence>
<sequence>MLKVFHKRLESVAKPTVLALGFGLVLVLGGVDYISGTELSFAVFYTAPIMLAGWYGGGRVGLTVALVSAAVWVLCDLAEGNQYSHELIPVWNTLARLGFFLIILRLLLTVRKTLEQEQSLADTDALTGLANRRFFVEQVERERLRFERQLEPFTIVYIDLDGFKYVNDHFGHDGGDELLETVADSLQQHVRASDLVARLGGDEFAVLLPLSDKAAAGVVIDKLNRQGLAAMAARGWPVTFSIGAVSFIRPMHSARDMIKAVDDLMYQIKKSGKNNLMHRVWPPAA</sequence>
<keyword evidence="4" id="KW-0812">Transmembrane</keyword>
<dbReference type="SUPFAM" id="SSF55073">
    <property type="entry name" value="Nucleotide cyclase"/>
    <property type="match status" value="1"/>
</dbReference>
<dbReference type="CDD" id="cd01949">
    <property type="entry name" value="GGDEF"/>
    <property type="match status" value="1"/>
</dbReference>
<keyword evidence="4" id="KW-0472">Membrane</keyword>
<comment type="catalytic activity">
    <reaction evidence="3">
        <text>2 GTP = 3',3'-c-di-GMP + 2 diphosphate</text>
        <dbReference type="Rhea" id="RHEA:24898"/>
        <dbReference type="ChEBI" id="CHEBI:33019"/>
        <dbReference type="ChEBI" id="CHEBI:37565"/>
        <dbReference type="ChEBI" id="CHEBI:58805"/>
        <dbReference type="EC" id="2.7.7.65"/>
    </reaction>
</comment>
<dbReference type="EC" id="2.7.7.65" evidence="2"/>
<dbReference type="InterPro" id="IPR029787">
    <property type="entry name" value="Nucleotide_cyclase"/>
</dbReference>
<dbReference type="Proteomes" id="UP000055136">
    <property type="component" value="Chromosome"/>
</dbReference>
<feature type="transmembrane region" description="Helical" evidence="4">
    <location>
        <begin position="54"/>
        <end position="75"/>
    </location>
</feature>
<dbReference type="EMBL" id="CP013099">
    <property type="protein sequence ID" value="ALP53423.1"/>
    <property type="molecule type" value="Genomic_DNA"/>
</dbReference>
<evidence type="ECO:0000313" key="6">
    <source>
        <dbReference type="EMBL" id="ALP53423.1"/>
    </source>
</evidence>
<evidence type="ECO:0000256" key="2">
    <source>
        <dbReference type="ARBA" id="ARBA00012528"/>
    </source>
</evidence>
<evidence type="ECO:0000256" key="1">
    <source>
        <dbReference type="ARBA" id="ARBA00001946"/>
    </source>
</evidence>
<gene>
    <name evidence="6" type="ORF">Tel_09825</name>
</gene>
<feature type="domain" description="GGDEF" evidence="5">
    <location>
        <begin position="151"/>
        <end position="281"/>
    </location>
</feature>
<dbReference type="KEGG" id="tee:Tel_09825"/>
<organism evidence="6 7">
    <name type="scientific">Candidatus Tenderia electrophaga</name>
    <dbReference type="NCBI Taxonomy" id="1748243"/>
    <lineage>
        <taxon>Bacteria</taxon>
        <taxon>Pseudomonadati</taxon>
        <taxon>Pseudomonadota</taxon>
        <taxon>Gammaproteobacteria</taxon>
        <taxon>Candidatus Tenderiales</taxon>
        <taxon>Candidatus Tenderiaceae</taxon>
        <taxon>Candidatus Tenderia</taxon>
    </lineage>
</organism>
<keyword evidence="7" id="KW-1185">Reference proteome</keyword>
<dbReference type="FunFam" id="3.30.70.270:FF:000001">
    <property type="entry name" value="Diguanylate cyclase domain protein"/>
    <property type="match status" value="1"/>
</dbReference>
<dbReference type="SMART" id="SM00267">
    <property type="entry name" value="GGDEF"/>
    <property type="match status" value="1"/>
</dbReference>
<dbReference type="GO" id="GO:0052621">
    <property type="term" value="F:diguanylate cyclase activity"/>
    <property type="evidence" value="ECO:0007669"/>
    <property type="project" value="UniProtKB-EC"/>
</dbReference>
<keyword evidence="4" id="KW-1133">Transmembrane helix</keyword>
<proteinExistence type="predicted"/>